<feature type="non-terminal residue" evidence="2">
    <location>
        <position position="1"/>
    </location>
</feature>
<accession>A0A1E1XR15</accession>
<dbReference type="AlphaFoldDB" id="A0A1E1XR15"/>
<reference evidence="2" key="2">
    <citation type="journal article" date="2017" name="Front. Cell. Infect. Microbiol.">
        <title>Analysis of the Salivary Gland Transcriptome of Unfed and Partially Fed Amblyomma sculptum Ticks and Descriptive Proteome of the Saliva.</title>
        <authorList>
            <person name="Esteves E."/>
            <person name="Maruyama S.R."/>
            <person name="Kawahara R."/>
            <person name="Fujita A."/>
            <person name="Martins L.A."/>
            <person name="Righi A.A."/>
            <person name="Costa F.B."/>
            <person name="Palmisano G."/>
            <person name="Labruna M.B."/>
            <person name="Sa-Nunes A."/>
            <person name="Ribeiro J.M.C."/>
            <person name="Fogaca A.C."/>
        </authorList>
    </citation>
    <scope>NUCLEOTIDE SEQUENCE</scope>
</reference>
<evidence type="ECO:0000256" key="1">
    <source>
        <dbReference type="SAM" id="Coils"/>
    </source>
</evidence>
<dbReference type="EMBL" id="GFAA01001741">
    <property type="protein sequence ID" value="JAU01694.1"/>
    <property type="molecule type" value="mRNA"/>
</dbReference>
<evidence type="ECO:0000313" key="2">
    <source>
        <dbReference type="EMBL" id="JAU01694.1"/>
    </source>
</evidence>
<organism evidence="2">
    <name type="scientific">Amblyomma sculptum</name>
    <name type="common">Tick</name>
    <dbReference type="NCBI Taxonomy" id="1581419"/>
    <lineage>
        <taxon>Eukaryota</taxon>
        <taxon>Metazoa</taxon>
        <taxon>Ecdysozoa</taxon>
        <taxon>Arthropoda</taxon>
        <taxon>Chelicerata</taxon>
        <taxon>Arachnida</taxon>
        <taxon>Acari</taxon>
        <taxon>Parasitiformes</taxon>
        <taxon>Ixodida</taxon>
        <taxon>Ixodoidea</taxon>
        <taxon>Ixodidae</taxon>
        <taxon>Amblyomminae</taxon>
        <taxon>Amblyomma</taxon>
    </lineage>
</organism>
<feature type="coiled-coil region" evidence="1">
    <location>
        <begin position="29"/>
        <end position="153"/>
    </location>
</feature>
<name>A0A1E1XR15_AMBSC</name>
<reference evidence="2" key="1">
    <citation type="submission" date="2016-09" db="EMBL/GenBank/DDBJ databases">
        <authorList>
            <person name="Capua I."/>
            <person name="De Benedictis P."/>
            <person name="Joannis T."/>
            <person name="Lombin L.H."/>
            <person name="Cattoli G."/>
        </authorList>
    </citation>
    <scope>NUCLEOTIDE SEQUENCE</scope>
</reference>
<sequence>LDKHDDDTEVDDEELDALVLSMVGPVEPIEDLEKKLAEQDKELQRLTAALELHEARKADLQMKKQKVENYNTYFKEMAAHCEARSAEVAKNEERLISLNAEKQFLKEQLAEAQALQREQRLRQEDEETLQQRHQRLQQDITSARSQLEALKGQYQLGNIAWYNANEKLRQEQAQVQERFKRCASHLSHVIPRAVLDDFDLRPIEDARSLHRHQVTNAAATAEVFRLLDEAKEKLQGCIRQDKELCEQYSFDVESLERELKLKQELLSMRESYHTEQMAEKREKARELDEQYAVLCKQISDLQQKIHQAQKKAVQEAEKRLAEAELRLAKTVAHRKEAMAASDKEVAEFEALAKATCQEHMEIMKE</sequence>
<protein>
    <submittedName>
        <fullName evidence="2">Putative non-muscle myosin heavy chain ii</fullName>
    </submittedName>
</protein>
<keyword evidence="1" id="KW-0175">Coiled coil</keyword>
<feature type="non-terminal residue" evidence="2">
    <location>
        <position position="365"/>
    </location>
</feature>
<feature type="coiled-coil region" evidence="1">
    <location>
        <begin position="238"/>
        <end position="333"/>
    </location>
</feature>
<proteinExistence type="evidence at transcript level"/>